<evidence type="ECO:0000256" key="1">
    <source>
        <dbReference type="SAM" id="Phobius"/>
    </source>
</evidence>
<dbReference type="EMBL" id="LAZR01069821">
    <property type="protein sequence ID" value="KKK46958.1"/>
    <property type="molecule type" value="Genomic_DNA"/>
</dbReference>
<reference evidence="2" key="1">
    <citation type="journal article" date="2015" name="Nature">
        <title>Complex archaea that bridge the gap between prokaryotes and eukaryotes.</title>
        <authorList>
            <person name="Spang A."/>
            <person name="Saw J.H."/>
            <person name="Jorgensen S.L."/>
            <person name="Zaremba-Niedzwiedzka K."/>
            <person name="Martijn J."/>
            <person name="Lind A.E."/>
            <person name="van Eijk R."/>
            <person name="Schleper C."/>
            <person name="Guy L."/>
            <person name="Ettema T.J."/>
        </authorList>
    </citation>
    <scope>NUCLEOTIDE SEQUENCE</scope>
</reference>
<comment type="caution">
    <text evidence="2">The sequence shown here is derived from an EMBL/GenBank/DDBJ whole genome shotgun (WGS) entry which is preliminary data.</text>
</comment>
<keyword evidence="1" id="KW-1133">Transmembrane helix</keyword>
<sequence>MELTVIEAVLGLGGTGVLAVIIFLMYRRDRNCSEKTLADLTKRHLSADEKHSAVLEKHSVLLTELIILVKNLNGRAR</sequence>
<proteinExistence type="predicted"/>
<keyword evidence="1" id="KW-0472">Membrane</keyword>
<evidence type="ECO:0000313" key="2">
    <source>
        <dbReference type="EMBL" id="KKK46958.1"/>
    </source>
</evidence>
<name>A0A0F8VRI5_9ZZZZ</name>
<keyword evidence="1" id="KW-0812">Transmembrane</keyword>
<gene>
    <name evidence="2" type="ORF">LCGC14_3160040</name>
</gene>
<organism evidence="2">
    <name type="scientific">marine sediment metagenome</name>
    <dbReference type="NCBI Taxonomy" id="412755"/>
    <lineage>
        <taxon>unclassified sequences</taxon>
        <taxon>metagenomes</taxon>
        <taxon>ecological metagenomes</taxon>
    </lineage>
</organism>
<accession>A0A0F8VRI5</accession>
<dbReference type="AlphaFoldDB" id="A0A0F8VRI5"/>
<protein>
    <submittedName>
        <fullName evidence="2">Uncharacterized protein</fullName>
    </submittedName>
</protein>
<feature type="transmembrane region" description="Helical" evidence="1">
    <location>
        <begin position="6"/>
        <end position="26"/>
    </location>
</feature>